<evidence type="ECO:0000256" key="2">
    <source>
        <dbReference type="ARBA" id="ARBA00022723"/>
    </source>
</evidence>
<dbReference type="InterPro" id="IPR007837">
    <property type="entry name" value="DinB"/>
</dbReference>
<organism evidence="4 5">
    <name type="scientific">Limnovirga soli</name>
    <dbReference type="NCBI Taxonomy" id="2656915"/>
    <lineage>
        <taxon>Bacteria</taxon>
        <taxon>Pseudomonadati</taxon>
        <taxon>Bacteroidota</taxon>
        <taxon>Chitinophagia</taxon>
        <taxon>Chitinophagales</taxon>
        <taxon>Chitinophagaceae</taxon>
        <taxon>Limnovirga</taxon>
    </lineage>
</organism>
<reference evidence="4" key="1">
    <citation type="submission" date="2019-10" db="EMBL/GenBank/DDBJ databases">
        <title>Draft genome sequence of Panacibacter sp. KCS-6.</title>
        <authorList>
            <person name="Yim K.J."/>
        </authorList>
    </citation>
    <scope>NUCLEOTIDE SEQUENCE</scope>
    <source>
        <strain evidence="4">KCS-6</strain>
    </source>
</reference>
<comment type="similarity">
    <text evidence="1">Belongs to the DinB family.</text>
</comment>
<dbReference type="AlphaFoldDB" id="A0A8J8FCT5"/>
<dbReference type="InterPro" id="IPR034660">
    <property type="entry name" value="DinB/YfiT-like"/>
</dbReference>
<protein>
    <submittedName>
        <fullName evidence="4">DinB family protein</fullName>
    </submittedName>
</protein>
<dbReference type="Pfam" id="PF05163">
    <property type="entry name" value="DinB"/>
    <property type="match status" value="1"/>
</dbReference>
<keyword evidence="5" id="KW-1185">Reference proteome</keyword>
<evidence type="ECO:0000256" key="1">
    <source>
        <dbReference type="ARBA" id="ARBA00008635"/>
    </source>
</evidence>
<proteinExistence type="inferred from homology"/>
<evidence type="ECO:0000313" key="5">
    <source>
        <dbReference type="Proteomes" id="UP000598971"/>
    </source>
</evidence>
<accession>A0A8J8FCT5</accession>
<dbReference type="EMBL" id="WHPF01000006">
    <property type="protein sequence ID" value="NNV55633.1"/>
    <property type="molecule type" value="Genomic_DNA"/>
</dbReference>
<dbReference type="RefSeq" id="WP_171607569.1">
    <property type="nucleotide sequence ID" value="NZ_WHPF01000006.1"/>
</dbReference>
<dbReference type="Proteomes" id="UP000598971">
    <property type="component" value="Unassembled WGS sequence"/>
</dbReference>
<evidence type="ECO:0000256" key="3">
    <source>
        <dbReference type="PIRSR" id="PIRSR607837-1"/>
    </source>
</evidence>
<dbReference type="SUPFAM" id="SSF109854">
    <property type="entry name" value="DinB/YfiT-like putative metalloenzymes"/>
    <property type="match status" value="1"/>
</dbReference>
<feature type="binding site" evidence="3">
    <location>
        <position position="47"/>
    </location>
    <ligand>
        <name>a divalent metal cation</name>
        <dbReference type="ChEBI" id="CHEBI:60240"/>
    </ligand>
</feature>
<dbReference type="GO" id="GO:0046872">
    <property type="term" value="F:metal ion binding"/>
    <property type="evidence" value="ECO:0007669"/>
    <property type="project" value="UniProtKB-KW"/>
</dbReference>
<name>A0A8J8FCT5_9BACT</name>
<sequence>MSLHQSLLAELKQEAAGTKRMLEKVPTDKFNWKPHEKSFSLGKLAIHVADMINWVHVTINQDELDFANNSYKTPDIETSEQLLAFFEESLANAVTILGSTTDEVLDQNWTMRAGETIYFTLPKKIVLRTFVLNHIVHHRAQLSVYLRLLDIPIPGMYGPTADEG</sequence>
<evidence type="ECO:0000313" key="4">
    <source>
        <dbReference type="EMBL" id="NNV55633.1"/>
    </source>
</evidence>
<comment type="caution">
    <text evidence="4">The sequence shown here is derived from an EMBL/GenBank/DDBJ whole genome shotgun (WGS) entry which is preliminary data.</text>
</comment>
<gene>
    <name evidence="4" type="ORF">GD597_09195</name>
</gene>
<keyword evidence="2 3" id="KW-0479">Metal-binding</keyword>
<feature type="binding site" evidence="3">
    <location>
        <position position="138"/>
    </location>
    <ligand>
        <name>a divalent metal cation</name>
        <dbReference type="ChEBI" id="CHEBI:60240"/>
    </ligand>
</feature>
<dbReference type="Gene3D" id="1.20.120.450">
    <property type="entry name" value="dinb family like domain"/>
    <property type="match status" value="1"/>
</dbReference>
<feature type="binding site" evidence="3">
    <location>
        <position position="134"/>
    </location>
    <ligand>
        <name>a divalent metal cation</name>
        <dbReference type="ChEBI" id="CHEBI:60240"/>
    </ligand>
</feature>